<keyword evidence="2" id="KW-0378">Hydrolase</keyword>
<proteinExistence type="predicted"/>
<evidence type="ECO:0000259" key="1">
    <source>
        <dbReference type="Pfam" id="PF12146"/>
    </source>
</evidence>
<dbReference type="Gene3D" id="3.40.50.1820">
    <property type="entry name" value="alpha/beta hydrolase"/>
    <property type="match status" value="1"/>
</dbReference>
<organism evidence="2 3">
    <name type="scientific">Paenibacillus sabuli</name>
    <dbReference type="NCBI Taxonomy" id="2772509"/>
    <lineage>
        <taxon>Bacteria</taxon>
        <taxon>Bacillati</taxon>
        <taxon>Bacillota</taxon>
        <taxon>Bacilli</taxon>
        <taxon>Bacillales</taxon>
        <taxon>Paenibacillaceae</taxon>
        <taxon>Paenibacillus</taxon>
    </lineage>
</organism>
<dbReference type="Pfam" id="PF12146">
    <property type="entry name" value="Hydrolase_4"/>
    <property type="match status" value="1"/>
</dbReference>
<name>A0A927BXL0_9BACL</name>
<comment type="caution">
    <text evidence="2">The sequence shown here is derived from an EMBL/GenBank/DDBJ whole genome shotgun (WGS) entry which is preliminary data.</text>
</comment>
<keyword evidence="3" id="KW-1185">Reference proteome</keyword>
<dbReference type="AlphaFoldDB" id="A0A927BXL0"/>
<sequence>MLLSITTSQGNIQAIIDNMDSFNDIKDTILVYCYGFNGERSDRHRMAVKLSRQLKVTSIAVLRFDYLGLGISDGDFVNVTLKTKLKDTLAVIRFIERRIPQISNIIFLGFSDGASIAMASLTEYAGRLNILGLLLWSPVLQQDIPIIKTNMHLKGENTKSNDSELFSYNWDKEIRSRPVVNNKEIAFPVYGLWKNIKYSNLNDTRSIRTFIKRKVPTCIICPEGDDLVVPTARRLLRDLRGNATIHHILNSDHTFNHSDWEAEVRNHSYFWIRGLLDDSTILDK</sequence>
<evidence type="ECO:0000313" key="2">
    <source>
        <dbReference type="EMBL" id="MBD2847465.1"/>
    </source>
</evidence>
<evidence type="ECO:0000313" key="3">
    <source>
        <dbReference type="Proteomes" id="UP000621560"/>
    </source>
</evidence>
<dbReference type="RefSeq" id="WP_190920571.1">
    <property type="nucleotide sequence ID" value="NZ_JACXIZ010000038.1"/>
</dbReference>
<dbReference type="InterPro" id="IPR029058">
    <property type="entry name" value="AB_hydrolase_fold"/>
</dbReference>
<dbReference type="Proteomes" id="UP000621560">
    <property type="component" value="Unassembled WGS sequence"/>
</dbReference>
<dbReference type="GO" id="GO:0016787">
    <property type="term" value="F:hydrolase activity"/>
    <property type="evidence" value="ECO:0007669"/>
    <property type="project" value="UniProtKB-KW"/>
</dbReference>
<accession>A0A927BXL0</accession>
<feature type="domain" description="Serine aminopeptidase S33" evidence="1">
    <location>
        <begin position="49"/>
        <end position="146"/>
    </location>
</feature>
<dbReference type="EMBL" id="JACXIZ010000038">
    <property type="protein sequence ID" value="MBD2847465.1"/>
    <property type="molecule type" value="Genomic_DNA"/>
</dbReference>
<reference evidence="2" key="1">
    <citation type="submission" date="2020-09" db="EMBL/GenBank/DDBJ databases">
        <title>A novel bacterium of genus Paenibacillus, isolated from South China Sea.</title>
        <authorList>
            <person name="Huang H."/>
            <person name="Mo K."/>
            <person name="Hu Y."/>
        </authorList>
    </citation>
    <scope>NUCLEOTIDE SEQUENCE</scope>
    <source>
        <strain evidence="2">IB182496</strain>
    </source>
</reference>
<protein>
    <submittedName>
        <fullName evidence="2">Alpha/beta hydrolase</fullName>
    </submittedName>
</protein>
<dbReference type="InterPro" id="IPR022742">
    <property type="entry name" value="Hydrolase_4"/>
</dbReference>
<dbReference type="SUPFAM" id="SSF53474">
    <property type="entry name" value="alpha/beta-Hydrolases"/>
    <property type="match status" value="1"/>
</dbReference>
<gene>
    <name evidence="2" type="ORF">IDH44_19880</name>
</gene>